<reference evidence="1 2" key="1">
    <citation type="submission" date="2015-11" db="EMBL/GenBank/DDBJ databases">
        <title>Sequence of Pedobacter ginsenosidimutans.</title>
        <authorList>
            <person name="Carson E."/>
            <person name="Keyser V."/>
            <person name="Newman J."/>
            <person name="Miller J."/>
        </authorList>
    </citation>
    <scope>NUCLEOTIDE SEQUENCE [LARGE SCALE GENOMIC DNA]</scope>
    <source>
        <strain evidence="1 2">KACC 14530</strain>
    </source>
</reference>
<dbReference type="EMBL" id="LMZQ01000001">
    <property type="protein sequence ID" value="KRT18049.1"/>
    <property type="molecule type" value="Genomic_DNA"/>
</dbReference>
<comment type="caution">
    <text evidence="1">The sequence shown here is derived from an EMBL/GenBank/DDBJ whole genome shotgun (WGS) entry which is preliminary data.</text>
</comment>
<keyword evidence="2" id="KW-1185">Reference proteome</keyword>
<dbReference type="Proteomes" id="UP000051950">
    <property type="component" value="Unassembled WGS sequence"/>
</dbReference>
<protein>
    <submittedName>
        <fullName evidence="1">Uncharacterized protein</fullName>
    </submittedName>
</protein>
<dbReference type="AlphaFoldDB" id="A0A0T5VW09"/>
<name>A0A0T5VW09_9SPHI</name>
<dbReference type="RefSeq" id="WP_057930679.1">
    <property type="nucleotide sequence ID" value="NZ_LMZQ01000001.1"/>
</dbReference>
<evidence type="ECO:0000313" key="1">
    <source>
        <dbReference type="EMBL" id="KRT18049.1"/>
    </source>
</evidence>
<accession>A0A0T5VW09</accession>
<proteinExistence type="predicted"/>
<evidence type="ECO:0000313" key="2">
    <source>
        <dbReference type="Proteomes" id="UP000051950"/>
    </source>
</evidence>
<gene>
    <name evidence="1" type="ORF">ASU31_01820</name>
</gene>
<organism evidence="1 2">
    <name type="scientific">Pedobacter ginsenosidimutans</name>
    <dbReference type="NCBI Taxonomy" id="687842"/>
    <lineage>
        <taxon>Bacteria</taxon>
        <taxon>Pseudomonadati</taxon>
        <taxon>Bacteroidota</taxon>
        <taxon>Sphingobacteriia</taxon>
        <taxon>Sphingobacteriales</taxon>
        <taxon>Sphingobacteriaceae</taxon>
        <taxon>Pedobacter</taxon>
    </lineage>
</organism>
<sequence length="87" mass="9400">MEQPVVLVFAPCSGCSDIAIYQINPKLSFSLAIVNLLIEGNANFMNSTPATKPQSYRRGFEAAGRLVQSRVKPSLAGSWSKRGVNAE</sequence>